<protein>
    <submittedName>
        <fullName evidence="2">Stage III sporulation protein AF</fullName>
    </submittedName>
</protein>
<keyword evidence="3" id="KW-1185">Reference proteome</keyword>
<keyword evidence="1" id="KW-1133">Transmembrane helix</keyword>
<dbReference type="AlphaFoldDB" id="A0A398BGB1"/>
<sequence length="201" mass="22754">MDFLASWISNIIIFILLATVIDMLLPNSALQKYSKMVIGLLLIAVIITPILRLLHTNFDDVLASATIQFEQGEAQSLGNLTESKKKEIQAAQSAYILEQMAVQLQAEAEEELMEKYQMEIQDIEVTVKDEEKPEPENLQHITVSLSEVKEDETIEAIAKVEIDTKRALVTDDARYADVKQFLANTWSIDEEMIQIAGERRD</sequence>
<accession>A0A398BGB1</accession>
<dbReference type="NCBIfam" id="TIGR02896">
    <property type="entry name" value="spore_III_AF"/>
    <property type="match status" value="1"/>
</dbReference>
<keyword evidence="1" id="KW-0472">Membrane</keyword>
<dbReference type="Pfam" id="PF09581">
    <property type="entry name" value="Spore_III_AF"/>
    <property type="match status" value="1"/>
</dbReference>
<gene>
    <name evidence="2" type="primary">spoIIIAF</name>
    <name evidence="2" type="ORF">D1953_02020</name>
</gene>
<feature type="transmembrane region" description="Helical" evidence="1">
    <location>
        <begin position="37"/>
        <end position="54"/>
    </location>
</feature>
<evidence type="ECO:0000313" key="3">
    <source>
        <dbReference type="Proteomes" id="UP000266016"/>
    </source>
</evidence>
<evidence type="ECO:0000313" key="2">
    <source>
        <dbReference type="EMBL" id="RID89365.1"/>
    </source>
</evidence>
<dbReference type="RefSeq" id="WP_119115474.1">
    <property type="nucleotide sequence ID" value="NZ_QWVS01000002.1"/>
</dbReference>
<organism evidence="2 3">
    <name type="scientific">Peribacillus asahii</name>
    <dbReference type="NCBI Taxonomy" id="228899"/>
    <lineage>
        <taxon>Bacteria</taxon>
        <taxon>Bacillati</taxon>
        <taxon>Bacillota</taxon>
        <taxon>Bacilli</taxon>
        <taxon>Bacillales</taxon>
        <taxon>Bacillaceae</taxon>
        <taxon>Peribacillus</taxon>
    </lineage>
</organism>
<keyword evidence="1" id="KW-0812">Transmembrane</keyword>
<comment type="caution">
    <text evidence="2">The sequence shown here is derived from an EMBL/GenBank/DDBJ whole genome shotgun (WGS) entry which is preliminary data.</text>
</comment>
<name>A0A398BGB1_9BACI</name>
<dbReference type="Proteomes" id="UP000266016">
    <property type="component" value="Unassembled WGS sequence"/>
</dbReference>
<proteinExistence type="predicted"/>
<dbReference type="EMBL" id="QWVS01000002">
    <property type="protein sequence ID" value="RID89365.1"/>
    <property type="molecule type" value="Genomic_DNA"/>
</dbReference>
<dbReference type="InterPro" id="IPR014245">
    <property type="entry name" value="Spore_III_AF"/>
</dbReference>
<evidence type="ECO:0000256" key="1">
    <source>
        <dbReference type="SAM" id="Phobius"/>
    </source>
</evidence>
<feature type="transmembrane region" description="Helical" evidence="1">
    <location>
        <begin position="6"/>
        <end position="25"/>
    </location>
</feature>
<reference evidence="2 3" key="1">
    <citation type="submission" date="2018-08" db="EMBL/GenBank/DDBJ databases">
        <title>Bacillus jemisoniae sp. nov., Bacillus chryseoplanitiae sp. nov., Bacillus resnikiae sp. nov., and Bacillus frankliniae sp. nov., isolated from Viking spacecraft and associated surfaces.</title>
        <authorList>
            <person name="Seuylemezian A."/>
            <person name="Vaishampayan P."/>
        </authorList>
    </citation>
    <scope>NUCLEOTIDE SEQUENCE [LARGE SCALE GENOMIC DNA]</scope>
    <source>
        <strain evidence="2 3">MA001</strain>
    </source>
</reference>